<proteinExistence type="predicted"/>
<dbReference type="Pfam" id="PF13560">
    <property type="entry name" value="HTH_31"/>
    <property type="match status" value="1"/>
</dbReference>
<name>A0A1T4NYK4_9BACT</name>
<dbReference type="GO" id="GO:0003677">
    <property type="term" value="F:DNA binding"/>
    <property type="evidence" value="ECO:0007669"/>
    <property type="project" value="InterPro"/>
</dbReference>
<reference evidence="2 3" key="1">
    <citation type="submission" date="2017-02" db="EMBL/GenBank/DDBJ databases">
        <authorList>
            <person name="Peterson S.W."/>
        </authorList>
    </citation>
    <scope>NUCLEOTIDE SEQUENCE [LARGE SCALE GENOMIC DNA]</scope>
    <source>
        <strain evidence="2 3">DSM 22335</strain>
    </source>
</reference>
<dbReference type="STRING" id="413434.SAMN04488132_10550"/>
<dbReference type="InterPro" id="IPR010982">
    <property type="entry name" value="Lambda_DNA-bd_dom_sf"/>
</dbReference>
<dbReference type="OrthoDB" id="798409at2"/>
<dbReference type="CDD" id="cd00093">
    <property type="entry name" value="HTH_XRE"/>
    <property type="match status" value="1"/>
</dbReference>
<dbReference type="PROSITE" id="PS50943">
    <property type="entry name" value="HTH_CROC1"/>
    <property type="match status" value="1"/>
</dbReference>
<dbReference type="EMBL" id="FUWH01000005">
    <property type="protein sequence ID" value="SJZ84157.1"/>
    <property type="molecule type" value="Genomic_DNA"/>
</dbReference>
<protein>
    <submittedName>
        <fullName evidence="2">Helix-turn-helix domain-containing protein</fullName>
    </submittedName>
</protein>
<dbReference type="AlphaFoldDB" id="A0A1T4NYK4"/>
<evidence type="ECO:0000313" key="3">
    <source>
        <dbReference type="Proteomes" id="UP000190888"/>
    </source>
</evidence>
<dbReference type="SMART" id="SM00530">
    <property type="entry name" value="HTH_XRE"/>
    <property type="match status" value="1"/>
</dbReference>
<sequence length="146" mass="16715">MNLAFKLTSFREFKNWQREDVARELGLSGDSYEDLEEGRIRISGMLADKLSELYQAPAEFFLIDDTPTYLQAQVLYSNCTITSGYGGTSGYVNHLNNDRGMEEILYLRKQEVSSLKQQIEYLQNQNDNLIKMLAAKNRTNADLVIS</sequence>
<gene>
    <name evidence="2" type="ORF">SAMN04488132_10550</name>
</gene>
<dbReference type="Gene3D" id="1.10.260.40">
    <property type="entry name" value="lambda repressor-like DNA-binding domains"/>
    <property type="match status" value="1"/>
</dbReference>
<dbReference type="Proteomes" id="UP000190888">
    <property type="component" value="Unassembled WGS sequence"/>
</dbReference>
<evidence type="ECO:0000313" key="2">
    <source>
        <dbReference type="EMBL" id="SJZ84157.1"/>
    </source>
</evidence>
<evidence type="ECO:0000259" key="1">
    <source>
        <dbReference type="PROSITE" id="PS50943"/>
    </source>
</evidence>
<feature type="domain" description="HTH cro/C1-type" evidence="1">
    <location>
        <begin position="7"/>
        <end position="61"/>
    </location>
</feature>
<dbReference type="RefSeq" id="WP_078831382.1">
    <property type="nucleotide sequence ID" value="NZ_FUWH01000005.1"/>
</dbReference>
<accession>A0A1T4NYK4</accession>
<dbReference type="SUPFAM" id="SSF47413">
    <property type="entry name" value="lambda repressor-like DNA-binding domains"/>
    <property type="match status" value="1"/>
</dbReference>
<keyword evidence="3" id="KW-1185">Reference proteome</keyword>
<dbReference type="InterPro" id="IPR001387">
    <property type="entry name" value="Cro/C1-type_HTH"/>
</dbReference>
<organism evidence="2 3">
    <name type="scientific">Sediminibacterium ginsengisoli</name>
    <dbReference type="NCBI Taxonomy" id="413434"/>
    <lineage>
        <taxon>Bacteria</taxon>
        <taxon>Pseudomonadati</taxon>
        <taxon>Bacteroidota</taxon>
        <taxon>Chitinophagia</taxon>
        <taxon>Chitinophagales</taxon>
        <taxon>Chitinophagaceae</taxon>
        <taxon>Sediminibacterium</taxon>
    </lineage>
</organism>